<name>A0A918J7Z7_9ACTN</name>
<reference evidence="2" key="1">
    <citation type="journal article" date="2014" name="Int. J. Syst. Evol. Microbiol.">
        <title>Complete genome sequence of Corynebacterium casei LMG S-19264T (=DSM 44701T), isolated from a smear-ripened cheese.</title>
        <authorList>
            <consortium name="US DOE Joint Genome Institute (JGI-PGF)"/>
            <person name="Walter F."/>
            <person name="Albersmeier A."/>
            <person name="Kalinowski J."/>
            <person name="Ruckert C."/>
        </authorList>
    </citation>
    <scope>NUCLEOTIDE SEQUENCE</scope>
    <source>
        <strain evidence="2">JCM 4490</strain>
    </source>
</reference>
<proteinExistence type="predicted"/>
<evidence type="ECO:0000256" key="1">
    <source>
        <dbReference type="SAM" id="MobiDB-lite"/>
    </source>
</evidence>
<reference evidence="2" key="2">
    <citation type="submission" date="2020-09" db="EMBL/GenBank/DDBJ databases">
        <authorList>
            <person name="Sun Q."/>
            <person name="Ohkuma M."/>
        </authorList>
    </citation>
    <scope>NUCLEOTIDE SEQUENCE</scope>
    <source>
        <strain evidence="2">JCM 4490</strain>
    </source>
</reference>
<organism evidence="2 3">
    <name type="scientific">Streptomyces lucensis JCM 4490</name>
    <dbReference type="NCBI Taxonomy" id="1306176"/>
    <lineage>
        <taxon>Bacteria</taxon>
        <taxon>Bacillati</taxon>
        <taxon>Actinomycetota</taxon>
        <taxon>Actinomycetes</taxon>
        <taxon>Kitasatosporales</taxon>
        <taxon>Streptomycetaceae</taxon>
        <taxon>Streptomyces</taxon>
    </lineage>
</organism>
<feature type="compositionally biased region" description="Basic and acidic residues" evidence="1">
    <location>
        <begin position="98"/>
        <end position="108"/>
    </location>
</feature>
<evidence type="ECO:0000313" key="2">
    <source>
        <dbReference type="EMBL" id="GGW58931.1"/>
    </source>
</evidence>
<evidence type="ECO:0008006" key="4">
    <source>
        <dbReference type="Google" id="ProtNLM"/>
    </source>
</evidence>
<dbReference type="AlphaFoldDB" id="A0A918J7Z7"/>
<comment type="caution">
    <text evidence="2">The sequence shown here is derived from an EMBL/GenBank/DDBJ whole genome shotgun (WGS) entry which is preliminary data.</text>
</comment>
<keyword evidence="3" id="KW-1185">Reference proteome</keyword>
<evidence type="ECO:0000313" key="3">
    <source>
        <dbReference type="Proteomes" id="UP000620224"/>
    </source>
</evidence>
<dbReference type="EMBL" id="BMUE01000008">
    <property type="protein sequence ID" value="GGW58931.1"/>
    <property type="molecule type" value="Genomic_DNA"/>
</dbReference>
<accession>A0A918J7Z7</accession>
<sequence length="108" mass="11919">MHQGEDLGRWVRAQRLGFDKLTGAQQWLCEHIGIEPAGDDEEPEPRRSQSDKWAITCTAAKQFYERRGHLRVSRNTSNASSPTAVITAAATARAARSGRNERSCSGHG</sequence>
<gene>
    <name evidence="2" type="ORF">GCM10010503_40060</name>
</gene>
<protein>
    <recommendedName>
        <fullName evidence="4">Helicase-associated domain-containing protein</fullName>
    </recommendedName>
</protein>
<feature type="region of interest" description="Disordered" evidence="1">
    <location>
        <begin position="71"/>
        <end position="108"/>
    </location>
</feature>
<feature type="compositionally biased region" description="Low complexity" evidence="1">
    <location>
        <begin position="79"/>
        <end position="97"/>
    </location>
</feature>
<dbReference type="Proteomes" id="UP000620224">
    <property type="component" value="Unassembled WGS sequence"/>
</dbReference>